<dbReference type="PANTHER" id="PTHR46254">
    <property type="entry name" value="PROTEIN GVQW1-RELATED"/>
    <property type="match status" value="1"/>
</dbReference>
<evidence type="ECO:0000313" key="1">
    <source>
        <dbReference type="EMBL" id="EHH31951.1"/>
    </source>
</evidence>
<organism evidence="1">
    <name type="scientific">Macaca mulatta</name>
    <name type="common">Rhesus macaque</name>
    <dbReference type="NCBI Taxonomy" id="9544"/>
    <lineage>
        <taxon>Eukaryota</taxon>
        <taxon>Metazoa</taxon>
        <taxon>Chordata</taxon>
        <taxon>Craniata</taxon>
        <taxon>Vertebrata</taxon>
        <taxon>Euteleostomi</taxon>
        <taxon>Mammalia</taxon>
        <taxon>Eutheria</taxon>
        <taxon>Euarchontoglires</taxon>
        <taxon>Primates</taxon>
        <taxon>Haplorrhini</taxon>
        <taxon>Catarrhini</taxon>
        <taxon>Cercopithecidae</taxon>
        <taxon>Cercopithecinae</taxon>
        <taxon>Macaca</taxon>
    </lineage>
</organism>
<dbReference type="AlphaFoldDB" id="G7NQ99"/>
<accession>G7NQ99</accession>
<name>G7NQ99_MACMU</name>
<proteinExistence type="predicted"/>
<dbReference type="Proteomes" id="UP000013456">
    <property type="component" value="Chromosome 20"/>
</dbReference>
<dbReference type="EMBL" id="CM001272">
    <property type="protein sequence ID" value="EHH31951.1"/>
    <property type="molecule type" value="Genomic_DNA"/>
</dbReference>
<reference evidence="1" key="1">
    <citation type="journal article" date="2011" name="Nat. Biotechnol.">
        <title>Genome sequencing and comparison of two nonhuman primate animal models, the cynomolgus and Chinese rhesus macaques.</title>
        <authorList>
            <person name="Yan G."/>
            <person name="Zhang G."/>
            <person name="Fang X."/>
            <person name="Zhang Y."/>
            <person name="Li C."/>
            <person name="Ling F."/>
            <person name="Cooper D.N."/>
            <person name="Li Q."/>
            <person name="Li Y."/>
            <person name="van Gool A.J."/>
            <person name="Du H."/>
            <person name="Chen J."/>
            <person name="Chen R."/>
            <person name="Zhang P."/>
            <person name="Huang Z."/>
            <person name="Thompson J.R."/>
            <person name="Meng Y."/>
            <person name="Bai Y."/>
            <person name="Wang J."/>
            <person name="Zhuo M."/>
            <person name="Wang T."/>
            <person name="Huang Y."/>
            <person name="Wei L."/>
            <person name="Li J."/>
            <person name="Wang Z."/>
            <person name="Hu H."/>
            <person name="Yang P."/>
            <person name="Le L."/>
            <person name="Stenson P.D."/>
            <person name="Li B."/>
            <person name="Liu X."/>
            <person name="Ball E.V."/>
            <person name="An N."/>
            <person name="Huang Q."/>
            <person name="Zhang Y."/>
            <person name="Fan W."/>
            <person name="Zhang X."/>
            <person name="Li Y."/>
            <person name="Wang W."/>
            <person name="Katze M.G."/>
            <person name="Su B."/>
            <person name="Nielsen R."/>
            <person name="Yang H."/>
            <person name="Wang J."/>
            <person name="Wang X."/>
            <person name="Wang J."/>
        </authorList>
    </citation>
    <scope>NUCLEOTIDE SEQUENCE [LARGE SCALE GENOMIC DNA]</scope>
    <source>
        <strain evidence="1">CR-5</strain>
    </source>
</reference>
<gene>
    <name evidence="1" type="ORF">EGK_13122</name>
</gene>
<feature type="non-terminal residue" evidence="1">
    <location>
        <position position="1"/>
    </location>
</feature>
<protein>
    <submittedName>
        <fullName evidence="1">Uncharacterized protein</fullName>
    </submittedName>
</protein>
<feature type="non-terminal residue" evidence="1">
    <location>
        <position position="103"/>
    </location>
</feature>
<sequence length="103" mass="11941">FFLFCFFYFFEMESHSVTQAGVQWHSLGSLQPLPPGFKRFPCLSPPSSWDFRCPPPHPAIFCIFSQRGVSPYRPGWSQTPALVIRPPRPPKCWDYRHEPLCPA</sequence>